<evidence type="ECO:0000313" key="16">
    <source>
        <dbReference type="Proteomes" id="UP000256345"/>
    </source>
</evidence>
<evidence type="ECO:0000256" key="6">
    <source>
        <dbReference type="ARBA" id="ARBA00022692"/>
    </source>
</evidence>
<proteinExistence type="inferred from homology"/>
<evidence type="ECO:0000256" key="13">
    <source>
        <dbReference type="SAM" id="Phobius"/>
    </source>
</evidence>
<evidence type="ECO:0000256" key="3">
    <source>
        <dbReference type="ARBA" id="ARBA00007931"/>
    </source>
</evidence>
<comment type="subcellular location">
    <subcellularLocation>
        <location evidence="2">Cell membrane</location>
        <topology evidence="2">Multi-pass membrane protein</topology>
    </subcellularLocation>
</comment>
<keyword evidence="8" id="KW-0378">Hydrolase</keyword>
<evidence type="ECO:0000256" key="1">
    <source>
        <dbReference type="ARBA" id="ARBA00001947"/>
    </source>
</evidence>
<feature type="transmembrane region" description="Helical" evidence="13">
    <location>
        <begin position="157"/>
        <end position="177"/>
    </location>
</feature>
<dbReference type="InterPro" id="IPR008915">
    <property type="entry name" value="Peptidase_M50"/>
</dbReference>
<dbReference type="InterPro" id="IPR052348">
    <property type="entry name" value="Metallopeptidase_M50B"/>
</dbReference>
<keyword evidence="10 13" id="KW-1133">Transmembrane helix</keyword>
<evidence type="ECO:0000256" key="5">
    <source>
        <dbReference type="ARBA" id="ARBA00022670"/>
    </source>
</evidence>
<keyword evidence="9" id="KW-0862">Zinc</keyword>
<dbReference type="PANTHER" id="PTHR35864:SF1">
    <property type="entry name" value="ZINC METALLOPROTEASE YWHC-RELATED"/>
    <property type="match status" value="1"/>
</dbReference>
<name>A0ABX9K0E4_9BACT</name>
<protein>
    <submittedName>
        <fullName evidence="15">Zn-dependent protease</fullName>
    </submittedName>
</protein>
<dbReference type="PANTHER" id="PTHR35864">
    <property type="entry name" value="ZINC METALLOPROTEASE MJ0611-RELATED"/>
    <property type="match status" value="1"/>
</dbReference>
<feature type="transmembrane region" description="Helical" evidence="13">
    <location>
        <begin position="197"/>
        <end position="217"/>
    </location>
</feature>
<dbReference type="InterPro" id="IPR044537">
    <property type="entry name" value="Rip2-like"/>
</dbReference>
<organism evidence="15 16">
    <name type="scientific">Archangium gephyra</name>
    <dbReference type="NCBI Taxonomy" id="48"/>
    <lineage>
        <taxon>Bacteria</taxon>
        <taxon>Pseudomonadati</taxon>
        <taxon>Myxococcota</taxon>
        <taxon>Myxococcia</taxon>
        <taxon>Myxococcales</taxon>
        <taxon>Cystobacterineae</taxon>
        <taxon>Archangiaceae</taxon>
        <taxon>Archangium</taxon>
    </lineage>
</organism>
<evidence type="ECO:0000256" key="9">
    <source>
        <dbReference type="ARBA" id="ARBA00022833"/>
    </source>
</evidence>
<dbReference type="EMBL" id="QUMU01000006">
    <property type="protein sequence ID" value="REG30878.1"/>
    <property type="molecule type" value="Genomic_DNA"/>
</dbReference>
<gene>
    <name evidence="15" type="ORF">ATI61_106348</name>
</gene>
<accession>A0ABX9K0E4</accession>
<feature type="domain" description="Peptidase M50" evidence="14">
    <location>
        <begin position="152"/>
        <end position="192"/>
    </location>
</feature>
<dbReference type="Proteomes" id="UP000256345">
    <property type="component" value="Unassembled WGS sequence"/>
</dbReference>
<evidence type="ECO:0000256" key="2">
    <source>
        <dbReference type="ARBA" id="ARBA00004651"/>
    </source>
</evidence>
<dbReference type="GO" id="GO:0006508">
    <property type="term" value="P:proteolysis"/>
    <property type="evidence" value="ECO:0007669"/>
    <property type="project" value="UniProtKB-KW"/>
</dbReference>
<dbReference type="GO" id="GO:0008233">
    <property type="term" value="F:peptidase activity"/>
    <property type="evidence" value="ECO:0007669"/>
    <property type="project" value="UniProtKB-KW"/>
</dbReference>
<keyword evidence="11" id="KW-0482">Metalloprotease</keyword>
<evidence type="ECO:0000259" key="14">
    <source>
        <dbReference type="Pfam" id="PF02163"/>
    </source>
</evidence>
<evidence type="ECO:0000256" key="12">
    <source>
        <dbReference type="ARBA" id="ARBA00023136"/>
    </source>
</evidence>
<comment type="caution">
    <text evidence="15">The sequence shown here is derived from an EMBL/GenBank/DDBJ whole genome shotgun (WGS) entry which is preliminary data.</text>
</comment>
<reference evidence="15 16" key="1">
    <citation type="submission" date="2018-08" db="EMBL/GenBank/DDBJ databases">
        <title>Genomic Encyclopedia of Archaeal and Bacterial Type Strains, Phase II (KMG-II): from individual species to whole genera.</title>
        <authorList>
            <person name="Goeker M."/>
        </authorList>
    </citation>
    <scope>NUCLEOTIDE SEQUENCE [LARGE SCALE GENOMIC DNA]</scope>
    <source>
        <strain evidence="15 16">DSM 2261</strain>
    </source>
</reference>
<evidence type="ECO:0000256" key="11">
    <source>
        <dbReference type="ARBA" id="ARBA00023049"/>
    </source>
</evidence>
<keyword evidence="4" id="KW-1003">Cell membrane</keyword>
<dbReference type="Pfam" id="PF02163">
    <property type="entry name" value="Peptidase_M50"/>
    <property type="match status" value="1"/>
</dbReference>
<keyword evidence="12 13" id="KW-0472">Membrane</keyword>
<sequence>MAGRSPDGRVQLHGGPLAPALLADANMDNPLLERALMLIPLVLSLTVHEFAHAWSARLLGDDTAERMGRYTLNPLAHIDVFGTLLLPLLGIPFGWAKPVPVDPSRFRRDVSMRTGWMLTAAAGPLSNLVLAALSAIAFGLTWRLAPGFLPANPGLEFFLKIMMVANVGLALFNLLPVPPLDGSRVVEGLLPQRLLGPWQRVLALGPLLLIAVVFFGARLISGPTHYVIGLLERLITGVALIGA</sequence>
<dbReference type="CDD" id="cd06158">
    <property type="entry name" value="S2P-M50_like_1"/>
    <property type="match status" value="1"/>
</dbReference>
<keyword evidence="6 13" id="KW-0812">Transmembrane</keyword>
<feature type="transmembrane region" description="Helical" evidence="13">
    <location>
        <begin position="116"/>
        <end position="145"/>
    </location>
</feature>
<comment type="cofactor">
    <cofactor evidence="1">
        <name>Zn(2+)</name>
        <dbReference type="ChEBI" id="CHEBI:29105"/>
    </cofactor>
</comment>
<evidence type="ECO:0000256" key="8">
    <source>
        <dbReference type="ARBA" id="ARBA00022801"/>
    </source>
</evidence>
<feature type="transmembrane region" description="Helical" evidence="13">
    <location>
        <begin position="75"/>
        <end position="96"/>
    </location>
</feature>
<evidence type="ECO:0000256" key="4">
    <source>
        <dbReference type="ARBA" id="ARBA00022475"/>
    </source>
</evidence>
<keyword evidence="7" id="KW-0479">Metal-binding</keyword>
<keyword evidence="16" id="KW-1185">Reference proteome</keyword>
<evidence type="ECO:0000256" key="7">
    <source>
        <dbReference type="ARBA" id="ARBA00022723"/>
    </source>
</evidence>
<keyword evidence="5 15" id="KW-0645">Protease</keyword>
<comment type="similarity">
    <text evidence="3">Belongs to the peptidase M50B family.</text>
</comment>
<evidence type="ECO:0000256" key="10">
    <source>
        <dbReference type="ARBA" id="ARBA00022989"/>
    </source>
</evidence>
<evidence type="ECO:0000313" key="15">
    <source>
        <dbReference type="EMBL" id="REG30878.1"/>
    </source>
</evidence>